<evidence type="ECO:0000313" key="15">
    <source>
        <dbReference type="Proteomes" id="UP000031327"/>
    </source>
</evidence>
<gene>
    <name evidence="14" type="ORF">JF50_08025</name>
</gene>
<dbReference type="AlphaFoldDB" id="A0A0C1QCN8"/>
<dbReference type="OrthoDB" id="9807157at2"/>
<dbReference type="PROSITE" id="PS00599">
    <property type="entry name" value="AA_TRANSFER_CLASS_2"/>
    <property type="match status" value="1"/>
</dbReference>
<dbReference type="InterPro" id="IPR015424">
    <property type="entry name" value="PyrdxlP-dep_Trfase"/>
</dbReference>
<evidence type="ECO:0000313" key="14">
    <source>
        <dbReference type="EMBL" id="KID57175.1"/>
    </source>
</evidence>
<evidence type="ECO:0000256" key="7">
    <source>
        <dbReference type="ARBA" id="ARBA00022756"/>
    </source>
</evidence>
<dbReference type="PANTHER" id="PTHR13693:SF100">
    <property type="entry name" value="8-AMINO-7-OXONONANOATE SYNTHASE"/>
    <property type="match status" value="1"/>
</dbReference>
<dbReference type="GO" id="GO:0030170">
    <property type="term" value="F:pyridoxal phosphate binding"/>
    <property type="evidence" value="ECO:0007669"/>
    <property type="project" value="InterPro"/>
</dbReference>
<evidence type="ECO:0000256" key="4">
    <source>
        <dbReference type="ARBA" id="ARBA00011738"/>
    </source>
</evidence>
<keyword evidence="6" id="KW-0808">Transferase</keyword>
<dbReference type="InterPro" id="IPR001917">
    <property type="entry name" value="Aminotrans_II_pyridoxalP_BS"/>
</dbReference>
<dbReference type="InterPro" id="IPR015422">
    <property type="entry name" value="PyrdxlP-dep_Trfase_small"/>
</dbReference>
<organism evidence="14 15">
    <name type="scientific">Pseudoalteromonas luteoviolacea</name>
    <dbReference type="NCBI Taxonomy" id="43657"/>
    <lineage>
        <taxon>Bacteria</taxon>
        <taxon>Pseudomonadati</taxon>
        <taxon>Pseudomonadota</taxon>
        <taxon>Gammaproteobacteria</taxon>
        <taxon>Alteromonadales</taxon>
        <taxon>Pseudoalteromonadaceae</taxon>
        <taxon>Pseudoalteromonas</taxon>
    </lineage>
</organism>
<evidence type="ECO:0000256" key="11">
    <source>
        <dbReference type="ARBA" id="ARBA00047715"/>
    </source>
</evidence>
<evidence type="ECO:0000256" key="1">
    <source>
        <dbReference type="ARBA" id="ARBA00001933"/>
    </source>
</evidence>
<evidence type="ECO:0000259" key="13">
    <source>
        <dbReference type="Pfam" id="PF00155"/>
    </source>
</evidence>
<evidence type="ECO:0000256" key="2">
    <source>
        <dbReference type="ARBA" id="ARBA00004746"/>
    </source>
</evidence>
<comment type="similarity">
    <text evidence="3">Belongs to the class-II pyridoxal-phosphate-dependent aminotransferase family. BioF subfamily.</text>
</comment>
<accession>A0A0C1QCN8</accession>
<feature type="domain" description="Aminotransferase class I/classII large" evidence="13">
    <location>
        <begin position="40"/>
        <end position="371"/>
    </location>
</feature>
<dbReference type="SUPFAM" id="SSF53383">
    <property type="entry name" value="PLP-dependent transferases"/>
    <property type="match status" value="1"/>
</dbReference>
<dbReference type="EC" id="2.3.1.47" evidence="5"/>
<keyword evidence="8 12" id="KW-0663">Pyridoxal phosphate</keyword>
<evidence type="ECO:0000256" key="10">
    <source>
        <dbReference type="ARBA" id="ARBA00033381"/>
    </source>
</evidence>
<dbReference type="EMBL" id="JWIC01000005">
    <property type="protein sequence ID" value="KID57175.1"/>
    <property type="molecule type" value="Genomic_DNA"/>
</dbReference>
<name>A0A0C1QCN8_9GAMM</name>
<comment type="caution">
    <text evidence="14">The sequence shown here is derived from an EMBL/GenBank/DDBJ whole genome shotgun (WGS) entry which is preliminary data.</text>
</comment>
<dbReference type="Pfam" id="PF00155">
    <property type="entry name" value="Aminotran_1_2"/>
    <property type="match status" value="1"/>
</dbReference>
<keyword evidence="7" id="KW-0093">Biotin biosynthesis</keyword>
<proteinExistence type="inferred from homology"/>
<evidence type="ECO:0000256" key="12">
    <source>
        <dbReference type="RuleBase" id="RU003693"/>
    </source>
</evidence>
<dbReference type="RefSeq" id="WP_039608951.1">
    <property type="nucleotide sequence ID" value="NZ_JWIC01000005.1"/>
</dbReference>
<dbReference type="InterPro" id="IPR015421">
    <property type="entry name" value="PyrdxlP-dep_Trfase_major"/>
</dbReference>
<evidence type="ECO:0000256" key="8">
    <source>
        <dbReference type="ARBA" id="ARBA00022898"/>
    </source>
</evidence>
<evidence type="ECO:0000256" key="5">
    <source>
        <dbReference type="ARBA" id="ARBA00013187"/>
    </source>
</evidence>
<reference evidence="14 15" key="1">
    <citation type="submission" date="2014-12" db="EMBL/GenBank/DDBJ databases">
        <title>Draft Genome Sequence of Pseudoalteromonas luteoviolacea HI1.</title>
        <authorList>
            <person name="Asahina A.Y."/>
            <person name="Hadfield M.G."/>
        </authorList>
    </citation>
    <scope>NUCLEOTIDE SEQUENCE [LARGE SCALE GENOMIC DNA]</scope>
    <source>
        <strain evidence="14 15">HI1</strain>
    </source>
</reference>
<dbReference type="Gene3D" id="3.90.1150.10">
    <property type="entry name" value="Aspartate Aminotransferase, domain 1"/>
    <property type="match status" value="1"/>
</dbReference>
<dbReference type="Proteomes" id="UP000031327">
    <property type="component" value="Unassembled WGS sequence"/>
</dbReference>
<dbReference type="GO" id="GO:0009102">
    <property type="term" value="P:biotin biosynthetic process"/>
    <property type="evidence" value="ECO:0007669"/>
    <property type="project" value="UniProtKB-KW"/>
</dbReference>
<evidence type="ECO:0000256" key="3">
    <source>
        <dbReference type="ARBA" id="ARBA00010008"/>
    </source>
</evidence>
<comment type="subunit">
    <text evidence="4">Homodimer.</text>
</comment>
<comment type="pathway">
    <text evidence="2">Cofactor biosynthesis; biotin biosynthesis.</text>
</comment>
<dbReference type="InterPro" id="IPR050087">
    <property type="entry name" value="AON_synthase_class-II"/>
</dbReference>
<dbReference type="GO" id="GO:0008710">
    <property type="term" value="F:8-amino-7-oxononanoate synthase activity"/>
    <property type="evidence" value="ECO:0007669"/>
    <property type="project" value="UniProtKB-EC"/>
</dbReference>
<evidence type="ECO:0000256" key="6">
    <source>
        <dbReference type="ARBA" id="ARBA00022679"/>
    </source>
</evidence>
<comment type="cofactor">
    <cofactor evidence="1 12">
        <name>pyridoxal 5'-phosphate</name>
        <dbReference type="ChEBI" id="CHEBI:597326"/>
    </cofactor>
</comment>
<dbReference type="Gene3D" id="3.40.640.10">
    <property type="entry name" value="Type I PLP-dependent aspartate aminotransferase-like (Major domain)"/>
    <property type="match status" value="1"/>
</dbReference>
<sequence length="377" mass="41346">MAFEFIDQALEDKARDALQRRRTCIDKVSARHIQVDGQQYLNFASNDYLALGDQAISGDFVAGSRSSALVTGYQRTHRLLEAKLCELLGYERAMLFASGFGANFSVLSTLFHDNKAGQDSAMFQDKLNHASLIDGGLNSSAKLVRFNHNDMGHLRARLEKTRVQNKLIVSEGIFSMDGDGAPLHELKTLADTHSAWLMIDDAHSFGVCGERGLGSVESGVRPDVLVITFGKAMGCQGAAVLSSKRVIDYMVQFNREYTYSTAMSPALAEIASTQLSRLCDSHNARDVLHRHITQFKALCRDAGIPVQASNSAIQPIVLGDAQSTLNVQQSLAQKGIWLTAIRPPTVPHNTARLRVTLTAAHQQADIEYLVECLKEVI</sequence>
<evidence type="ECO:0000256" key="9">
    <source>
        <dbReference type="ARBA" id="ARBA00032610"/>
    </source>
</evidence>
<comment type="catalytic activity">
    <reaction evidence="11">
        <text>6-carboxyhexanoyl-[ACP] + L-alanine + H(+) = (8S)-8-amino-7-oxononanoate + holo-[ACP] + CO2</text>
        <dbReference type="Rhea" id="RHEA:42288"/>
        <dbReference type="Rhea" id="RHEA-COMP:9685"/>
        <dbReference type="Rhea" id="RHEA-COMP:9955"/>
        <dbReference type="ChEBI" id="CHEBI:15378"/>
        <dbReference type="ChEBI" id="CHEBI:16526"/>
        <dbReference type="ChEBI" id="CHEBI:57972"/>
        <dbReference type="ChEBI" id="CHEBI:64479"/>
        <dbReference type="ChEBI" id="CHEBI:78846"/>
        <dbReference type="ChEBI" id="CHEBI:149468"/>
        <dbReference type="EC" id="2.3.1.47"/>
    </reaction>
</comment>
<dbReference type="PANTHER" id="PTHR13693">
    <property type="entry name" value="CLASS II AMINOTRANSFERASE/8-AMINO-7-OXONONANOATE SYNTHASE"/>
    <property type="match status" value="1"/>
</dbReference>
<dbReference type="InterPro" id="IPR004839">
    <property type="entry name" value="Aminotransferase_I/II_large"/>
</dbReference>
<protein>
    <recommendedName>
        <fullName evidence="5">8-amino-7-oxononanoate synthase</fullName>
        <ecNumber evidence="5">2.3.1.47</ecNumber>
    </recommendedName>
    <alternativeName>
        <fullName evidence="9">7-keto-8-amino-pelargonic acid synthase</fullName>
    </alternativeName>
    <alternativeName>
        <fullName evidence="10">8-amino-7-ketopelargonate synthase</fullName>
    </alternativeName>
</protein>